<feature type="region of interest" description="Disordered" evidence="1">
    <location>
        <begin position="1"/>
        <end position="22"/>
    </location>
</feature>
<feature type="compositionally biased region" description="Low complexity" evidence="1">
    <location>
        <begin position="1"/>
        <end position="18"/>
    </location>
</feature>
<proteinExistence type="predicted"/>
<evidence type="ECO:0000313" key="2">
    <source>
        <dbReference type="EMBL" id="URE47760.1"/>
    </source>
</evidence>
<gene>
    <name evidence="2" type="ORF">MUK42_07547</name>
</gene>
<evidence type="ECO:0000256" key="1">
    <source>
        <dbReference type="SAM" id="MobiDB-lite"/>
    </source>
</evidence>
<keyword evidence="3" id="KW-1185">Reference proteome</keyword>
<protein>
    <submittedName>
        <fullName evidence="2">Uncharacterized protein</fullName>
    </submittedName>
</protein>
<dbReference type="OrthoDB" id="542764at2759"/>
<dbReference type="Proteomes" id="UP001055439">
    <property type="component" value="Chromosome 9"/>
</dbReference>
<name>A0A9E7I851_9LILI</name>
<dbReference type="AlphaFoldDB" id="A0A9E7I851"/>
<accession>A0A9E7I851</accession>
<organism evidence="2 3">
    <name type="scientific">Musa troglodytarum</name>
    <name type="common">fe'i banana</name>
    <dbReference type="NCBI Taxonomy" id="320322"/>
    <lineage>
        <taxon>Eukaryota</taxon>
        <taxon>Viridiplantae</taxon>
        <taxon>Streptophyta</taxon>
        <taxon>Embryophyta</taxon>
        <taxon>Tracheophyta</taxon>
        <taxon>Spermatophyta</taxon>
        <taxon>Magnoliopsida</taxon>
        <taxon>Liliopsida</taxon>
        <taxon>Zingiberales</taxon>
        <taxon>Musaceae</taxon>
        <taxon>Musa</taxon>
    </lineage>
</organism>
<evidence type="ECO:0000313" key="3">
    <source>
        <dbReference type="Proteomes" id="UP001055439"/>
    </source>
</evidence>
<sequence>MATLSSPHHLSSSTASSASPPPPPPLQFPLLLSVCPPKSDRHIIIPWGKACPLLPPGGGRAYAGGPVRPSALLYGGGRPVDTQTLIVTATVLAAVALPSFSVSRVIRCHERCGGNGGTKCVFCNNGKMKQETGLVDCRVCKGADGFFLQIPTNPTFPVIGAAYRKWFPGTISATGRQVDVPNREVSIFKRQIVRSYCRRPSRVAPLKSIPTPLLSSSFLVRSSTLSSRRRGESESDEKRSLRPLSPIFFLASIGHGRKDAGCVGVGGGRCDDDLETLLARIRPRGGGAPEE</sequence>
<dbReference type="EMBL" id="CP097511">
    <property type="protein sequence ID" value="URE47760.1"/>
    <property type="molecule type" value="Genomic_DNA"/>
</dbReference>
<reference evidence="2" key="1">
    <citation type="submission" date="2022-05" db="EMBL/GenBank/DDBJ databases">
        <title>The Musa troglodytarum L. genome provides insights into the mechanism of non-climacteric behaviour and enrichment of carotenoids.</title>
        <authorList>
            <person name="Wang J."/>
        </authorList>
    </citation>
    <scope>NUCLEOTIDE SEQUENCE</scope>
    <source>
        <tissue evidence="2">Leaf</tissue>
    </source>
</reference>